<keyword evidence="2" id="KW-0347">Helicase</keyword>
<evidence type="ECO:0000259" key="1">
    <source>
        <dbReference type="PROSITE" id="PS51192"/>
    </source>
</evidence>
<reference evidence="2" key="1">
    <citation type="journal article" date="2017" name="Science">
        <title>Giant viruses with an expanded complement of translation system components.</title>
        <authorList>
            <person name="Schulz F."/>
            <person name="Yutin N."/>
            <person name="Ivanova N.N."/>
            <person name="Ortega D.R."/>
            <person name="Lee T.K."/>
            <person name="Vierheilig J."/>
            <person name="Daims H."/>
            <person name="Horn M."/>
            <person name="Wagner M."/>
            <person name="Jensen G.J."/>
            <person name="Kyrpides N.C."/>
            <person name="Koonin E.V."/>
            <person name="Woyke T."/>
        </authorList>
    </citation>
    <scope>NUCLEOTIDE SEQUENCE</scope>
    <source>
        <strain evidence="2">CTV1</strain>
    </source>
</reference>
<dbReference type="PROSITE" id="PS51192">
    <property type="entry name" value="HELICASE_ATP_BIND_1"/>
    <property type="match status" value="1"/>
</dbReference>
<dbReference type="GO" id="GO:0004386">
    <property type="term" value="F:helicase activity"/>
    <property type="evidence" value="ECO:0007669"/>
    <property type="project" value="UniProtKB-KW"/>
</dbReference>
<dbReference type="InterPro" id="IPR027417">
    <property type="entry name" value="P-loop_NTPase"/>
</dbReference>
<dbReference type="InterPro" id="IPR014001">
    <property type="entry name" value="Helicase_ATP-bd"/>
</dbReference>
<name>A0A1V0SAU6_9VIRU</name>
<dbReference type="Gene3D" id="3.40.50.300">
    <property type="entry name" value="P-loop containing nucleotide triphosphate hydrolases"/>
    <property type="match status" value="1"/>
</dbReference>
<protein>
    <submittedName>
        <fullName evidence="2">DEAD/SNF2-like helicase</fullName>
    </submittedName>
</protein>
<keyword evidence="2" id="KW-0067">ATP-binding</keyword>
<dbReference type="InterPro" id="IPR000330">
    <property type="entry name" value="SNF2_N"/>
</dbReference>
<keyword evidence="2" id="KW-0378">Hydrolase</keyword>
<evidence type="ECO:0000313" key="2">
    <source>
        <dbReference type="EMBL" id="ARF08823.1"/>
    </source>
</evidence>
<feature type="domain" description="Helicase ATP-binding" evidence="1">
    <location>
        <begin position="912"/>
        <end position="1077"/>
    </location>
</feature>
<gene>
    <name evidence="2" type="ORF">Catovirus_1_873</name>
</gene>
<organism evidence="2">
    <name type="scientific">Catovirus CTV1</name>
    <dbReference type="NCBI Taxonomy" id="1977631"/>
    <lineage>
        <taxon>Viruses</taxon>
        <taxon>Varidnaviria</taxon>
        <taxon>Bamfordvirae</taxon>
        <taxon>Nucleocytoviricota</taxon>
        <taxon>Megaviricetes</taxon>
        <taxon>Imitervirales</taxon>
        <taxon>Mimiviridae</taxon>
        <taxon>Klosneuvirinae</taxon>
        <taxon>Catovirus</taxon>
    </lineage>
</organism>
<dbReference type="SUPFAM" id="SSF52540">
    <property type="entry name" value="P-loop containing nucleoside triphosphate hydrolases"/>
    <property type="match status" value="2"/>
</dbReference>
<dbReference type="EMBL" id="KY684083">
    <property type="protein sequence ID" value="ARF08823.1"/>
    <property type="molecule type" value="Genomic_DNA"/>
</dbReference>
<proteinExistence type="predicted"/>
<dbReference type="GO" id="GO:0005524">
    <property type="term" value="F:ATP binding"/>
    <property type="evidence" value="ECO:0007669"/>
    <property type="project" value="InterPro"/>
</dbReference>
<keyword evidence="2" id="KW-0547">Nucleotide-binding</keyword>
<dbReference type="SMART" id="SM00487">
    <property type="entry name" value="DEXDc"/>
    <property type="match status" value="1"/>
</dbReference>
<accession>A0A1V0SAU6</accession>
<sequence>MDKCVKLINDNVKSNYRAKTDDKDKLIRNLANYGAEIGSQGIVQKKGDYSGFSVEFLSRVKPLFTNYRIIKALELLEKEEYSTIIRVLDIEEDYNEYGLDIIFYIITNWFIINGIQSDILKNIKNFNVDYDKNKIKQNNDSMKRLKTQRHDPINYPIKVTGIGKSKKGNSVVPESWLGREFESAEKLHNEMNNLDWRKNKPAVNFCCIYSMSLMDNNNSWMKKDVIIKTQIDSKKLYILTCFVVNDKIKTHIYYEEDPTIYINNCSNNTLYYYDRKRELLICVSSEIFKDKTTYKKDVPVSVLVSRLQKSFRRGSKSSKILSETVNKLNDAPFYNLPDQHYAKVSGTRQLLWRSYISIVEDVCGYYHNKTYDLLDFFILSLICQINPELQLKDIYIEQIKNTLLNVQNIDYAWPWRKGEEVSDKKFKTYGLNCVNDPLLRMIDSMILALKFMPMMTGDRIMLSKCINYVAEYHYDYRRINYMSDSHYLKMSNPDIEKEVLISSNDMHCYPNVLLSLQGCIPFLPTKDYTTPKLSSFIWENSSKFNFRYSKNNVITDKNLLVYDSLKSIQKNYLTGTEPNNLKAIKLKENAFPNIINKQIITDEISRIGFILIFGQKVRLPSEGKSKPSLEIVLAGDKIRPCKVKKYSSEKYLYLEDKERYDGEKRFVEYIEKGLTVELPHPPKGFTWTVKDKVKIKAKIVKSDPVSNVNEIDFYVNGIKIAAFDSSIFLDSVGQFEEIKLDDSLLSEIIDNALYIKNTIDGLKLNVLMRDIGFTRQSINDCRVFELNDHKFKGLSNVFRHLYTRIQVSDVVEIGPVDRSGKKTHNSINYQYEGVYWRFMNLLYMLFPFAVKIKGDFRYELNPYDPSYYNMIKLLKKVSFSDDANYETKSNITVTTKLWDHQQKSVNKIFDGMIKSQIERGFGDCSFVGAGKTLTALSIMSKLHNYNVENKITNYRGFLIMVPTVQLYKTWKDEIEKHTKGFEVILHNSDGSLTSNKFPTNAIVITTMGRIRDHPISNPWILVVIDECLTVQNKEALQTEEALRQSNSSRYNCILLSATFFRTRFEKLFYMLKMLKTGIPEKIEYLDAILAESLVCNITENDRKWHSNTVKKELTKAERNNYDTIIKTTAGEGYEKIYMLLNKYIYDNINYTKYFEERIKEIENDRPNCKILIYARSKEEADKMTSKNIGRYPDITKKHVVVSYSEGTYGLNDLVIFDTILTRPPNPDALPQMKGRLDRSGQKASILYLEYILIKNTIEEALLIRLDVANNFYNSHIMPLAEFYELAVTSSLKNK</sequence>
<dbReference type="Pfam" id="PF00176">
    <property type="entry name" value="SNF2-rel_dom"/>
    <property type="match status" value="1"/>
</dbReference>